<keyword evidence="3" id="KW-1185">Reference proteome</keyword>
<evidence type="ECO:0000313" key="3">
    <source>
        <dbReference type="Proteomes" id="UP000246410"/>
    </source>
</evidence>
<sequence>MPDTIAISGASGHIGGRVARALAGTGASLRLLGRDPGRLPALPGAATAVADFADPGTVATALRGVTTFFFVSATETADRAEQQAAVVRAAVDAGVARIVYLSFVGAAPDCTFTFGRDHWHTEQAIRASGADFTFLRDNEYQDIIPHFADADGVIRGPAGEGKVAAVTRADVADCAAAVLASSDHSGQTFDLTGPRAFTLSDAAADMTRILGRPFRFVDETVDEAYASRATYQAPRWEVDGWVSTYTAIAQGDLETVTDAVATLTGHPATDFTDYLATLPGQP</sequence>
<evidence type="ECO:0000259" key="1">
    <source>
        <dbReference type="Pfam" id="PF13460"/>
    </source>
</evidence>
<gene>
    <name evidence="2" type="ORF">DFR69_1103</name>
</gene>
<dbReference type="EMBL" id="QGTL01000010">
    <property type="protein sequence ID" value="PWV71519.1"/>
    <property type="molecule type" value="Genomic_DNA"/>
</dbReference>
<protein>
    <submittedName>
        <fullName evidence="2">Uncharacterized protein YbjT (DUF2867 family)</fullName>
    </submittedName>
</protein>
<reference evidence="2 3" key="1">
    <citation type="submission" date="2018-05" db="EMBL/GenBank/DDBJ databases">
        <title>Genomic Encyclopedia of Type Strains, Phase IV (KMG-IV): sequencing the most valuable type-strain genomes for metagenomic binning, comparative biology and taxonomic classification.</title>
        <authorList>
            <person name="Goeker M."/>
        </authorList>
    </citation>
    <scope>NUCLEOTIDE SEQUENCE [LARGE SCALE GENOMIC DNA]</scope>
    <source>
        <strain evidence="2 3">DSM 44717</strain>
    </source>
</reference>
<dbReference type="PANTHER" id="PTHR43162:SF1">
    <property type="entry name" value="PRESTALK A DIFFERENTIATION PROTEIN A"/>
    <property type="match status" value="1"/>
</dbReference>
<dbReference type="RefSeq" id="WP_110039874.1">
    <property type="nucleotide sequence ID" value="NZ_QGTL01000010.1"/>
</dbReference>
<proteinExistence type="predicted"/>
<dbReference type="Pfam" id="PF13460">
    <property type="entry name" value="NAD_binding_10"/>
    <property type="match status" value="1"/>
</dbReference>
<comment type="caution">
    <text evidence="2">The sequence shown here is derived from an EMBL/GenBank/DDBJ whole genome shotgun (WGS) entry which is preliminary data.</text>
</comment>
<dbReference type="InterPro" id="IPR051604">
    <property type="entry name" value="Ergot_Alk_Oxidoreductase"/>
</dbReference>
<organism evidence="2 3">
    <name type="scientific">Nocardia neocaledoniensis</name>
    <dbReference type="NCBI Taxonomy" id="236511"/>
    <lineage>
        <taxon>Bacteria</taxon>
        <taxon>Bacillati</taxon>
        <taxon>Actinomycetota</taxon>
        <taxon>Actinomycetes</taxon>
        <taxon>Mycobacteriales</taxon>
        <taxon>Nocardiaceae</taxon>
        <taxon>Nocardia</taxon>
    </lineage>
</organism>
<dbReference type="AlphaFoldDB" id="A0A317N8V8"/>
<dbReference type="Gene3D" id="3.90.25.10">
    <property type="entry name" value="UDP-galactose 4-epimerase, domain 1"/>
    <property type="match status" value="1"/>
</dbReference>
<dbReference type="PANTHER" id="PTHR43162">
    <property type="match status" value="1"/>
</dbReference>
<evidence type="ECO:0000313" key="2">
    <source>
        <dbReference type="EMBL" id="PWV71519.1"/>
    </source>
</evidence>
<dbReference type="InterPro" id="IPR036291">
    <property type="entry name" value="NAD(P)-bd_dom_sf"/>
</dbReference>
<dbReference type="InterPro" id="IPR016040">
    <property type="entry name" value="NAD(P)-bd_dom"/>
</dbReference>
<name>A0A317N8V8_9NOCA</name>
<dbReference type="SUPFAM" id="SSF51735">
    <property type="entry name" value="NAD(P)-binding Rossmann-fold domains"/>
    <property type="match status" value="1"/>
</dbReference>
<feature type="domain" description="NAD(P)-binding" evidence="1">
    <location>
        <begin position="9"/>
        <end position="180"/>
    </location>
</feature>
<accession>A0A317N8V8</accession>
<dbReference type="Gene3D" id="3.40.50.720">
    <property type="entry name" value="NAD(P)-binding Rossmann-like Domain"/>
    <property type="match status" value="1"/>
</dbReference>
<dbReference type="Proteomes" id="UP000246410">
    <property type="component" value="Unassembled WGS sequence"/>
</dbReference>